<dbReference type="InterPro" id="IPR045175">
    <property type="entry name" value="M28_fam"/>
</dbReference>
<accession>A0A1G4J7U1</accession>
<evidence type="ECO:0000256" key="2">
    <source>
        <dbReference type="ARBA" id="ARBA00022438"/>
    </source>
</evidence>
<keyword evidence="2" id="KW-0031">Aminopeptidase</keyword>
<comment type="cofactor">
    <cofactor evidence="1">
        <name>Zn(2+)</name>
        <dbReference type="ChEBI" id="CHEBI:29105"/>
    </cofactor>
</comment>
<keyword evidence="3 9" id="KW-0645">Protease</keyword>
<dbReference type="AlphaFoldDB" id="A0A1G4J7U1"/>
<evidence type="ECO:0000256" key="5">
    <source>
        <dbReference type="ARBA" id="ARBA00022729"/>
    </source>
</evidence>
<dbReference type="EMBL" id="LT598482">
    <property type="protein sequence ID" value="SCU85968.1"/>
    <property type="molecule type" value="Genomic_DNA"/>
</dbReference>
<dbReference type="Gene3D" id="3.40.630.10">
    <property type="entry name" value="Zn peptidases"/>
    <property type="match status" value="1"/>
</dbReference>
<evidence type="ECO:0000256" key="3">
    <source>
        <dbReference type="ARBA" id="ARBA00022670"/>
    </source>
</evidence>
<dbReference type="Proteomes" id="UP000191144">
    <property type="component" value="Chromosome D"/>
</dbReference>
<dbReference type="SUPFAM" id="SSF53187">
    <property type="entry name" value="Zn-dependent exopeptidases"/>
    <property type="match status" value="1"/>
</dbReference>
<dbReference type="InterPro" id="IPR007484">
    <property type="entry name" value="Peptidase_M28"/>
</dbReference>
<dbReference type="PANTHER" id="PTHR12147">
    <property type="entry name" value="METALLOPEPTIDASE M28 FAMILY MEMBER"/>
    <property type="match status" value="1"/>
</dbReference>
<evidence type="ECO:0000259" key="10">
    <source>
        <dbReference type="Pfam" id="PF04389"/>
    </source>
</evidence>
<protein>
    <recommendedName>
        <fullName evidence="9">Peptide hydrolase</fullName>
        <ecNumber evidence="9">3.4.-.-</ecNumber>
    </recommendedName>
</protein>
<evidence type="ECO:0000313" key="12">
    <source>
        <dbReference type="Proteomes" id="UP000191144"/>
    </source>
</evidence>
<organism evidence="11 12">
    <name type="scientific">Lachancea meyersii CBS 8951</name>
    <dbReference type="NCBI Taxonomy" id="1266667"/>
    <lineage>
        <taxon>Eukaryota</taxon>
        <taxon>Fungi</taxon>
        <taxon>Dikarya</taxon>
        <taxon>Ascomycota</taxon>
        <taxon>Saccharomycotina</taxon>
        <taxon>Saccharomycetes</taxon>
        <taxon>Saccharomycetales</taxon>
        <taxon>Saccharomycetaceae</taxon>
        <taxon>Lachancea</taxon>
    </lineage>
</organism>
<reference evidence="12" key="1">
    <citation type="submission" date="2016-03" db="EMBL/GenBank/DDBJ databases">
        <authorList>
            <person name="Devillers Hugo."/>
        </authorList>
    </citation>
    <scope>NUCLEOTIDE SEQUENCE [LARGE SCALE GENOMIC DNA]</scope>
</reference>
<evidence type="ECO:0000256" key="4">
    <source>
        <dbReference type="ARBA" id="ARBA00022723"/>
    </source>
</evidence>
<evidence type="ECO:0000313" key="11">
    <source>
        <dbReference type="EMBL" id="SCU85968.1"/>
    </source>
</evidence>
<evidence type="ECO:0000256" key="7">
    <source>
        <dbReference type="ARBA" id="ARBA00022833"/>
    </source>
</evidence>
<dbReference type="CDD" id="cd03879">
    <property type="entry name" value="M28_AAP"/>
    <property type="match status" value="1"/>
</dbReference>
<keyword evidence="5" id="KW-0732">Signal</keyword>
<keyword evidence="4 9" id="KW-0479">Metal-binding</keyword>
<dbReference type="EC" id="3.4.-.-" evidence="9"/>
<dbReference type="GO" id="GO:0004177">
    <property type="term" value="F:aminopeptidase activity"/>
    <property type="evidence" value="ECO:0007669"/>
    <property type="project" value="UniProtKB-KW"/>
</dbReference>
<evidence type="ECO:0000256" key="9">
    <source>
        <dbReference type="RuleBase" id="RU361240"/>
    </source>
</evidence>
<dbReference type="FunFam" id="3.40.630.10:FF:000042">
    <property type="entry name" value="Peptide hydrolase"/>
    <property type="match status" value="1"/>
</dbReference>
<gene>
    <name evidence="11" type="ORF">LAME_0D03840G</name>
</gene>
<dbReference type="GO" id="GO:0006508">
    <property type="term" value="P:proteolysis"/>
    <property type="evidence" value="ECO:0007669"/>
    <property type="project" value="UniProtKB-KW"/>
</dbReference>
<evidence type="ECO:0000256" key="1">
    <source>
        <dbReference type="ARBA" id="ARBA00001947"/>
    </source>
</evidence>
<comment type="similarity">
    <text evidence="8">Belongs to the peptidase M28 family. M28E subfamily.</text>
</comment>
<keyword evidence="6 9" id="KW-0378">Hydrolase</keyword>
<keyword evidence="12" id="KW-1185">Reference proteome</keyword>
<dbReference type="OrthoDB" id="2214at2759"/>
<keyword evidence="7 9" id="KW-0862">Zinc</keyword>
<evidence type="ECO:0000256" key="6">
    <source>
        <dbReference type="ARBA" id="ARBA00022801"/>
    </source>
</evidence>
<evidence type="ECO:0000256" key="8">
    <source>
        <dbReference type="ARBA" id="ARBA00043962"/>
    </source>
</evidence>
<proteinExistence type="inferred from homology"/>
<dbReference type="GO" id="GO:0008235">
    <property type="term" value="F:metalloexopeptidase activity"/>
    <property type="evidence" value="ECO:0007669"/>
    <property type="project" value="InterPro"/>
</dbReference>
<dbReference type="PANTHER" id="PTHR12147:SF56">
    <property type="entry name" value="AMINOPEPTIDASE YDR415C-RELATED"/>
    <property type="match status" value="1"/>
</dbReference>
<dbReference type="GO" id="GO:0046872">
    <property type="term" value="F:metal ion binding"/>
    <property type="evidence" value="ECO:0007669"/>
    <property type="project" value="UniProtKB-KW"/>
</dbReference>
<sequence>MRLDTLFSLVSWLVPHFWNQELRTIQVSQTEVLKVTDHEKLLLKRQGVNFLDITSFPALFKSEEGLEVPEYLYPTELVNGHKVTEIVQKCDTNAMYDDLAFFTSFYTRYYKSLSGFESATWLSEKLRNVTILLGDRVAQFHVDHHDWKQFSIIVQIKGTETPENVIVFGSHQDSMNLLFPSTLPAPGADDNGSGTVTNIEALRIYAQYLNETQDWPRNTVEFHFYSAEEGGLLGSLDIFTHYAQENRTVVAMLQQDMTGYVQNSKREHVGVITDFTSSILTDFIKRVIDKYLDIPFIETKCGYACSDHSSASKNGYPAALVIESEFSKTNKYIHTTMDTLDRLNFEHMAEHVKLIIGTTVELGNWRFQKKR</sequence>
<feature type="domain" description="Peptidase M28" evidence="10">
    <location>
        <begin position="152"/>
        <end position="356"/>
    </location>
</feature>
<dbReference type="Pfam" id="PF04389">
    <property type="entry name" value="Peptidase_M28"/>
    <property type="match status" value="1"/>
</dbReference>
<name>A0A1G4J7U1_9SACH</name>